<evidence type="ECO:0000313" key="10">
    <source>
        <dbReference type="Proteomes" id="UP000694428"/>
    </source>
</evidence>
<evidence type="ECO:0000256" key="6">
    <source>
        <dbReference type="SAM" id="MobiDB-lite"/>
    </source>
</evidence>
<feature type="transmembrane region" description="Helical" evidence="7">
    <location>
        <begin position="298"/>
        <end position="319"/>
    </location>
</feature>
<organism evidence="9 10">
    <name type="scientific">Pavo cristatus</name>
    <name type="common">Indian peafowl</name>
    <name type="synonym">Blue peafowl</name>
    <dbReference type="NCBI Taxonomy" id="9049"/>
    <lineage>
        <taxon>Eukaryota</taxon>
        <taxon>Metazoa</taxon>
        <taxon>Chordata</taxon>
        <taxon>Craniata</taxon>
        <taxon>Vertebrata</taxon>
        <taxon>Euteleostomi</taxon>
        <taxon>Archelosauria</taxon>
        <taxon>Archosauria</taxon>
        <taxon>Dinosauria</taxon>
        <taxon>Saurischia</taxon>
        <taxon>Theropoda</taxon>
        <taxon>Coelurosauria</taxon>
        <taxon>Aves</taxon>
        <taxon>Neognathae</taxon>
        <taxon>Galloanserae</taxon>
        <taxon>Galliformes</taxon>
        <taxon>Phasianidae</taxon>
        <taxon>Phasianinae</taxon>
        <taxon>Pavo</taxon>
    </lineage>
</organism>
<protein>
    <recommendedName>
        <fullName evidence="8">MARVEL domain-containing protein</fullName>
    </recommendedName>
</protein>
<reference evidence="9" key="1">
    <citation type="submission" date="2025-08" db="UniProtKB">
        <authorList>
            <consortium name="Ensembl"/>
        </authorList>
    </citation>
    <scope>IDENTIFICATION</scope>
</reference>
<evidence type="ECO:0000259" key="8">
    <source>
        <dbReference type="PROSITE" id="PS51225"/>
    </source>
</evidence>
<feature type="region of interest" description="Disordered" evidence="6">
    <location>
        <begin position="1"/>
        <end position="79"/>
    </location>
</feature>
<dbReference type="Ensembl" id="ENSPSTT00000016929.1">
    <property type="protein sequence ID" value="ENSPSTP00000016150.1"/>
    <property type="gene ID" value="ENSPSTG00000011475.1"/>
</dbReference>
<proteinExistence type="predicted"/>
<dbReference type="InterPro" id="IPR008253">
    <property type="entry name" value="Marvel"/>
</dbReference>
<evidence type="ECO:0000256" key="1">
    <source>
        <dbReference type="ARBA" id="ARBA00004141"/>
    </source>
</evidence>
<name>A0A8C9LBH1_PAVCR</name>
<dbReference type="PROSITE" id="PS51225">
    <property type="entry name" value="MARVEL"/>
    <property type="match status" value="1"/>
</dbReference>
<feature type="domain" description="MARVEL" evidence="8">
    <location>
        <begin position="130"/>
        <end position="323"/>
    </location>
</feature>
<dbReference type="PANTHER" id="PTHR34609:SF17">
    <property type="entry name" value="GEO08273P1-RELATED"/>
    <property type="match status" value="1"/>
</dbReference>
<evidence type="ECO:0000313" key="9">
    <source>
        <dbReference type="Ensembl" id="ENSPSTP00000016150.1"/>
    </source>
</evidence>
<dbReference type="AlphaFoldDB" id="A0A8C9LBH1"/>
<dbReference type="Proteomes" id="UP000694428">
    <property type="component" value="Unplaced"/>
</dbReference>
<dbReference type="PANTHER" id="PTHR34609">
    <property type="entry name" value="GEO08273P1-RELATED"/>
    <property type="match status" value="1"/>
</dbReference>
<keyword evidence="2 5" id="KW-0812">Transmembrane</keyword>
<sequence length="338" mass="35436">ADKIRGHAQRTTALRGTRPSARPSQRSGATPAGGAETSSRSTGHRPAALRPSRSTRGRAGPWRTGTALHGPGGGRERSGGGFGVGWCRGVARLPPLPLTPLSPGSAVPGAGPPGGRADTPGLLECRRCRYLRTGRACCQLVGALLAALILVCSSVSYGSAGGYTGVPGQGGIYYYMYGGAYSGFSGADGEKAQQLDRRFTQLKMPIARAAMAVGGALMVFSSALILVGVVRLPWRFPAWLLLECVLNAVVAVGLLFALYYFFHHLLGVYDSSVCKERAQLYQSKGYQGFSCSMHGAEIAAGLLGCAAAVAFLLGAGLAVRGYRIVHKLKQKPEHVYEL</sequence>
<evidence type="ECO:0000256" key="7">
    <source>
        <dbReference type="SAM" id="Phobius"/>
    </source>
</evidence>
<keyword evidence="4 5" id="KW-0472">Membrane</keyword>
<evidence type="ECO:0000256" key="2">
    <source>
        <dbReference type="ARBA" id="ARBA00022692"/>
    </source>
</evidence>
<dbReference type="GO" id="GO:0016020">
    <property type="term" value="C:membrane"/>
    <property type="evidence" value="ECO:0007669"/>
    <property type="project" value="UniProtKB-SubCell"/>
</dbReference>
<comment type="subcellular location">
    <subcellularLocation>
        <location evidence="1">Membrane</location>
        <topology evidence="1">Multi-pass membrane protein</topology>
    </subcellularLocation>
</comment>
<feature type="transmembrane region" description="Helical" evidence="7">
    <location>
        <begin position="206"/>
        <end position="227"/>
    </location>
</feature>
<keyword evidence="10" id="KW-1185">Reference proteome</keyword>
<evidence type="ECO:0000256" key="4">
    <source>
        <dbReference type="ARBA" id="ARBA00023136"/>
    </source>
</evidence>
<feature type="transmembrane region" description="Helical" evidence="7">
    <location>
        <begin position="239"/>
        <end position="262"/>
    </location>
</feature>
<keyword evidence="3 7" id="KW-1133">Transmembrane helix</keyword>
<evidence type="ECO:0000256" key="5">
    <source>
        <dbReference type="PROSITE-ProRule" id="PRU00581"/>
    </source>
</evidence>
<reference evidence="9" key="2">
    <citation type="submission" date="2025-09" db="UniProtKB">
        <authorList>
            <consortium name="Ensembl"/>
        </authorList>
    </citation>
    <scope>IDENTIFICATION</scope>
</reference>
<evidence type="ECO:0000256" key="3">
    <source>
        <dbReference type="ARBA" id="ARBA00022989"/>
    </source>
</evidence>
<accession>A0A8C9LBH1</accession>
<dbReference type="InterPro" id="IPR053077">
    <property type="entry name" value="MARVEL_domain_protein_3"/>
</dbReference>
<feature type="transmembrane region" description="Helical" evidence="7">
    <location>
        <begin position="136"/>
        <end position="157"/>
    </location>
</feature>